<feature type="transmembrane region" description="Helical" evidence="8">
    <location>
        <begin position="376"/>
        <end position="394"/>
    </location>
</feature>
<dbReference type="GO" id="GO:0005886">
    <property type="term" value="C:plasma membrane"/>
    <property type="evidence" value="ECO:0007669"/>
    <property type="project" value="UniProtKB-SubCell"/>
</dbReference>
<keyword evidence="6 8" id="KW-1133">Transmembrane helix</keyword>
<organism evidence="10 11">
    <name type="scientific">Halococcus salifodinae DSM 8989</name>
    <dbReference type="NCBI Taxonomy" id="1227456"/>
    <lineage>
        <taxon>Archaea</taxon>
        <taxon>Methanobacteriati</taxon>
        <taxon>Methanobacteriota</taxon>
        <taxon>Stenosarchaea group</taxon>
        <taxon>Halobacteria</taxon>
        <taxon>Halobacteriales</taxon>
        <taxon>Halococcaceae</taxon>
        <taxon>Halococcus</taxon>
    </lineage>
</organism>
<dbReference type="EMBL" id="AOME01000073">
    <property type="protein sequence ID" value="EMA50429.1"/>
    <property type="molecule type" value="Genomic_DNA"/>
</dbReference>
<name>M0N017_9EURY</name>
<comment type="subcellular location">
    <subcellularLocation>
        <location evidence="1">Cell membrane</location>
        <topology evidence="1">Multi-pass membrane protein</topology>
    </subcellularLocation>
</comment>
<evidence type="ECO:0000256" key="1">
    <source>
        <dbReference type="ARBA" id="ARBA00004651"/>
    </source>
</evidence>
<keyword evidence="2" id="KW-1003">Cell membrane</keyword>
<feature type="transmembrane region" description="Helical" evidence="8">
    <location>
        <begin position="229"/>
        <end position="252"/>
    </location>
</feature>
<dbReference type="PANTHER" id="PTHR33908:SF11">
    <property type="entry name" value="MEMBRANE PROTEIN"/>
    <property type="match status" value="1"/>
</dbReference>
<evidence type="ECO:0000256" key="3">
    <source>
        <dbReference type="ARBA" id="ARBA00022676"/>
    </source>
</evidence>
<feature type="transmembrane region" description="Helical" evidence="8">
    <location>
        <begin position="105"/>
        <end position="128"/>
    </location>
</feature>
<proteinExistence type="predicted"/>
<evidence type="ECO:0000256" key="8">
    <source>
        <dbReference type="SAM" id="Phobius"/>
    </source>
</evidence>
<keyword evidence="3" id="KW-0328">Glycosyltransferase</keyword>
<feature type="transmembrane region" description="Helical" evidence="8">
    <location>
        <begin position="185"/>
        <end position="201"/>
    </location>
</feature>
<dbReference type="Pfam" id="PF25230">
    <property type="entry name" value="DUF7846"/>
    <property type="match status" value="1"/>
</dbReference>
<dbReference type="PATRIC" id="fig|1227456.3.peg.3055"/>
<dbReference type="GO" id="GO:0008610">
    <property type="term" value="P:lipid biosynthetic process"/>
    <property type="evidence" value="ECO:0007669"/>
    <property type="project" value="UniProtKB-ARBA"/>
</dbReference>
<feature type="transmembrane region" description="Helical" evidence="8">
    <location>
        <begin position="135"/>
        <end position="154"/>
    </location>
</feature>
<evidence type="ECO:0000259" key="9">
    <source>
        <dbReference type="Pfam" id="PF25230"/>
    </source>
</evidence>
<evidence type="ECO:0000256" key="5">
    <source>
        <dbReference type="ARBA" id="ARBA00022692"/>
    </source>
</evidence>
<dbReference type="Proteomes" id="UP000011625">
    <property type="component" value="Unassembled WGS sequence"/>
</dbReference>
<evidence type="ECO:0000313" key="11">
    <source>
        <dbReference type="Proteomes" id="UP000011625"/>
    </source>
</evidence>
<feature type="transmembrane region" description="Helical" evidence="8">
    <location>
        <begin position="305"/>
        <end position="324"/>
    </location>
</feature>
<dbReference type="OrthoDB" id="157326at2157"/>
<dbReference type="GO" id="GO:0016763">
    <property type="term" value="F:pentosyltransferase activity"/>
    <property type="evidence" value="ECO:0007669"/>
    <property type="project" value="TreeGrafter"/>
</dbReference>
<evidence type="ECO:0000256" key="2">
    <source>
        <dbReference type="ARBA" id="ARBA00022475"/>
    </source>
</evidence>
<keyword evidence="5 8" id="KW-0812">Transmembrane</keyword>
<keyword evidence="11" id="KW-1185">Reference proteome</keyword>
<comment type="caution">
    <text evidence="10">The sequence shown here is derived from an EMBL/GenBank/DDBJ whole genome shotgun (WGS) entry which is preliminary data.</text>
</comment>
<gene>
    <name evidence="10" type="ORF">C450_15073</name>
</gene>
<feature type="transmembrane region" description="Helical" evidence="8">
    <location>
        <begin position="336"/>
        <end position="356"/>
    </location>
</feature>
<feature type="domain" description="DUF7846" evidence="9">
    <location>
        <begin position="465"/>
        <end position="634"/>
    </location>
</feature>
<dbReference type="RefSeq" id="WP_005044664.1">
    <property type="nucleotide sequence ID" value="NZ_AOME01000073.1"/>
</dbReference>
<dbReference type="AlphaFoldDB" id="M0N017"/>
<protein>
    <recommendedName>
        <fullName evidence="9">DUF7846 domain-containing protein</fullName>
    </recommendedName>
</protein>
<keyword evidence="7 8" id="KW-0472">Membrane</keyword>
<dbReference type="STRING" id="1227456.C450_15073"/>
<reference evidence="10 11" key="1">
    <citation type="journal article" date="2014" name="PLoS Genet.">
        <title>Phylogenetically driven sequencing of extremely halophilic archaea reveals strategies for static and dynamic osmo-response.</title>
        <authorList>
            <person name="Becker E.A."/>
            <person name="Seitzer P.M."/>
            <person name="Tritt A."/>
            <person name="Larsen D."/>
            <person name="Krusor M."/>
            <person name="Yao A.I."/>
            <person name="Wu D."/>
            <person name="Madern D."/>
            <person name="Eisen J.A."/>
            <person name="Darling A.E."/>
            <person name="Facciotti M.T."/>
        </authorList>
    </citation>
    <scope>NUCLEOTIDE SEQUENCE [LARGE SCALE GENOMIC DNA]</scope>
    <source>
        <strain evidence="10 11">DSM 8989</strain>
    </source>
</reference>
<evidence type="ECO:0000256" key="7">
    <source>
        <dbReference type="ARBA" id="ARBA00023136"/>
    </source>
</evidence>
<feature type="transmembrane region" description="Helical" evidence="8">
    <location>
        <begin position="415"/>
        <end position="436"/>
    </location>
</feature>
<dbReference type="InterPro" id="IPR050297">
    <property type="entry name" value="LipidA_mod_glycosyltrf_83"/>
</dbReference>
<sequence length="692" mass="73693">MDGGHVRERLDRHRFGLAAAGLALVGAVVIWIVSTSVFPYLSLNHDEGVYLQQASMLLDGQLFLDPPVREAFRPWFFVDSEQGLYPKYAPVAAAMFAVGQLLGDFRLALVAIAAANVWLTAVVVSEAFRHEGRKFAHVVGLLAGGLLLFSPLFLVTSSVFLAYAPTTAWNLLFAAAYLRADRTGSRPLAAIAGLAIGVAFFSRPYTAVLFAIPFVVHALWTLQESRRTVFRNVLTAAGGCLGVLVALGYNVVVTGDPFTFPYAAFAPLDGIGFGKRAILGHSEQYTPQLGLRANARVLAAFFGRWAVAGVLGTVLAALGTALALGVPREQRNARTAVLAGLFVSIPVGNVFFWGNLNVLGALESPGDGLLAFLGPYYHFDLLVPVAAFAAYTGVRGTLGLRRAARDHLDARQARAVVAVCLLVVSAGLAGATATAIDEPLDRNRNVTAEYERAYQPFENRSVENAVVFLPTPYGDWLSHPFQTLRNDPDFAGDTVYAVAERQFAVVDAYPNRTYYRYVYEGLWSPTSGDAADARLRPIEVHEGDRVALDGRFGIPDSPESVSVRLANGNEQAYYAGSPANGSLDLGLVADERARLTGNVTAVNGSAVSLEGQDSLTLSVFVNEGPAGGFGYRLVMPLDGGRNGLRVLPPTTEVCPDFRCGGGRGTVGATPPGVFVETGLTTRTANGSATSEG</sequence>
<feature type="transmembrane region" description="Helical" evidence="8">
    <location>
        <begin position="15"/>
        <end position="41"/>
    </location>
</feature>
<keyword evidence="4" id="KW-0808">Transferase</keyword>
<accession>M0N017</accession>
<evidence type="ECO:0000256" key="4">
    <source>
        <dbReference type="ARBA" id="ARBA00022679"/>
    </source>
</evidence>
<dbReference type="InterPro" id="IPR057168">
    <property type="entry name" value="DUF7846"/>
</dbReference>
<evidence type="ECO:0000256" key="6">
    <source>
        <dbReference type="ARBA" id="ARBA00022989"/>
    </source>
</evidence>
<evidence type="ECO:0000313" key="10">
    <source>
        <dbReference type="EMBL" id="EMA50429.1"/>
    </source>
</evidence>
<dbReference type="PANTHER" id="PTHR33908">
    <property type="entry name" value="MANNOSYLTRANSFERASE YKCB-RELATED"/>
    <property type="match status" value="1"/>
</dbReference>